<dbReference type="KEGG" id="hli:HLI_10940"/>
<evidence type="ECO:0000313" key="5">
    <source>
        <dbReference type="Proteomes" id="UP000287756"/>
    </source>
</evidence>
<dbReference type="PANTHER" id="PTHR47816">
    <property type="entry name" value="RIBOSOMAL RNA SMALL SUBUNIT METHYLTRANSFERASE C"/>
    <property type="match status" value="1"/>
</dbReference>
<evidence type="ECO:0000256" key="1">
    <source>
        <dbReference type="ARBA" id="ARBA00022603"/>
    </source>
</evidence>
<dbReference type="GO" id="GO:0032259">
    <property type="term" value="P:methylation"/>
    <property type="evidence" value="ECO:0007669"/>
    <property type="project" value="UniProtKB-KW"/>
</dbReference>
<accession>A0A410MDF3</accession>
<dbReference type="GO" id="GO:0008757">
    <property type="term" value="F:S-adenosylmethionine-dependent methyltransferase activity"/>
    <property type="evidence" value="ECO:0007669"/>
    <property type="project" value="InterPro"/>
</dbReference>
<organism evidence="4 5">
    <name type="scientific">Halobacillus litoralis</name>
    <dbReference type="NCBI Taxonomy" id="45668"/>
    <lineage>
        <taxon>Bacteria</taxon>
        <taxon>Bacillati</taxon>
        <taxon>Bacillota</taxon>
        <taxon>Bacilli</taxon>
        <taxon>Bacillales</taxon>
        <taxon>Bacillaceae</taxon>
        <taxon>Halobacillus</taxon>
    </lineage>
</organism>
<dbReference type="Gene3D" id="3.40.50.150">
    <property type="entry name" value="Vaccinia Virus protein VP39"/>
    <property type="match status" value="1"/>
</dbReference>
<keyword evidence="2 4" id="KW-0808">Transferase</keyword>
<dbReference type="CDD" id="cd02440">
    <property type="entry name" value="AdoMet_MTases"/>
    <property type="match status" value="1"/>
</dbReference>
<dbReference type="InterPro" id="IPR007848">
    <property type="entry name" value="Small_mtfrase_dom"/>
</dbReference>
<dbReference type="RefSeq" id="WP_128524970.1">
    <property type="nucleotide sequence ID" value="NZ_CP026118.1"/>
</dbReference>
<evidence type="ECO:0000313" key="4">
    <source>
        <dbReference type="EMBL" id="QAS52686.1"/>
    </source>
</evidence>
<feature type="domain" description="Methyltransferase small" evidence="3">
    <location>
        <begin position="28"/>
        <end position="196"/>
    </location>
</feature>
<dbReference type="Pfam" id="PF05175">
    <property type="entry name" value="MTS"/>
    <property type="match status" value="1"/>
</dbReference>
<dbReference type="EMBL" id="CP026118">
    <property type="protein sequence ID" value="QAS52686.1"/>
    <property type="molecule type" value="Genomic_DNA"/>
</dbReference>
<name>A0A410MDF3_9BACI</name>
<dbReference type="OrthoDB" id="9764961at2"/>
<dbReference type="AlphaFoldDB" id="A0A410MDF3"/>
<dbReference type="InterPro" id="IPR029063">
    <property type="entry name" value="SAM-dependent_MTases_sf"/>
</dbReference>
<protein>
    <submittedName>
        <fullName evidence="4">16S rRNA methyltransferase</fullName>
    </submittedName>
</protein>
<evidence type="ECO:0000256" key="2">
    <source>
        <dbReference type="ARBA" id="ARBA00022679"/>
    </source>
</evidence>
<reference evidence="4 5" key="1">
    <citation type="submission" date="2018-01" db="EMBL/GenBank/DDBJ databases">
        <title>The whole genome sequencing and assembly of Halobacillus litoralis ERB031 strain.</title>
        <authorList>
            <person name="Lee S.-J."/>
            <person name="Park M.-K."/>
            <person name="Kim J.-Y."/>
            <person name="Lee Y.-J."/>
            <person name="Yi H."/>
            <person name="Bahn Y.-S."/>
            <person name="Kim J.F."/>
            <person name="Lee D.-W."/>
        </authorList>
    </citation>
    <scope>NUCLEOTIDE SEQUENCE [LARGE SCALE GENOMIC DNA]</scope>
    <source>
        <strain evidence="4 5">ERB 031</strain>
    </source>
</reference>
<evidence type="ECO:0000259" key="3">
    <source>
        <dbReference type="Pfam" id="PF05175"/>
    </source>
</evidence>
<proteinExistence type="predicted"/>
<sequence>MSEHYYSKKTSTDSEEKTWAFQLRGHEFEFTTDHAVFSKREVDFGSRLLVEAFLAPDVDGDFLDLGCGYGPVGLAIAKDFDNRHVMMVDVNDRALNLARKNAVENGITNITVQESDRLQGVKDRRFASIITNPPIRAGKKVVHMMFEEAKEALLEQGELWVVIQKKQGAPSAKQKLEELFGNVDVVEKQKGYYILKAIRFD</sequence>
<keyword evidence="1 4" id="KW-0489">Methyltransferase</keyword>
<gene>
    <name evidence="4" type="ORF">HLI_10940</name>
</gene>
<dbReference type="PANTHER" id="PTHR47816:SF4">
    <property type="entry name" value="RIBOSOMAL RNA SMALL SUBUNIT METHYLTRANSFERASE C"/>
    <property type="match status" value="1"/>
</dbReference>
<dbReference type="InterPro" id="IPR046977">
    <property type="entry name" value="RsmC/RlmG"/>
</dbReference>
<dbReference type="SUPFAM" id="SSF53335">
    <property type="entry name" value="S-adenosyl-L-methionine-dependent methyltransferases"/>
    <property type="match status" value="1"/>
</dbReference>
<dbReference type="Proteomes" id="UP000287756">
    <property type="component" value="Chromosome"/>
</dbReference>